<evidence type="ECO:0000256" key="6">
    <source>
        <dbReference type="ARBA" id="ARBA00023014"/>
    </source>
</evidence>
<dbReference type="GO" id="GO:0016705">
    <property type="term" value="F:oxidoreductase activity, acting on paired donors, with incorporation or reduction of molecular oxygen"/>
    <property type="evidence" value="ECO:0007669"/>
    <property type="project" value="UniProtKB-ARBA"/>
</dbReference>
<dbReference type="Pfam" id="PF00848">
    <property type="entry name" value="Ring_hydroxyl_A"/>
    <property type="match status" value="1"/>
</dbReference>
<keyword evidence="6" id="KW-0411">Iron-sulfur</keyword>
<dbReference type="GO" id="GO:0004497">
    <property type="term" value="F:monooxygenase activity"/>
    <property type="evidence" value="ECO:0007669"/>
    <property type="project" value="UniProtKB-ARBA"/>
</dbReference>
<dbReference type="SUPFAM" id="SSF55961">
    <property type="entry name" value="Bet v1-like"/>
    <property type="match status" value="1"/>
</dbReference>
<evidence type="ECO:0000256" key="4">
    <source>
        <dbReference type="ARBA" id="ARBA00023002"/>
    </source>
</evidence>
<dbReference type="RefSeq" id="WP_101829598.1">
    <property type="nucleotide sequence ID" value="NZ_FZMO01000001.1"/>
</dbReference>
<feature type="domain" description="Rieske" evidence="7">
    <location>
        <begin position="62"/>
        <end position="172"/>
    </location>
</feature>
<dbReference type="InterPro" id="IPR001663">
    <property type="entry name" value="Rng_hydr_dOase-A"/>
</dbReference>
<accession>A0A2I2KIH2</accession>
<comment type="cofactor">
    <cofactor evidence="1">
        <name>Fe cation</name>
        <dbReference type="ChEBI" id="CHEBI:24875"/>
    </cofactor>
</comment>
<dbReference type="InterPro" id="IPR036922">
    <property type="entry name" value="Rieske_2Fe-2S_sf"/>
</dbReference>
<dbReference type="OrthoDB" id="5243643at2"/>
<evidence type="ECO:0000256" key="5">
    <source>
        <dbReference type="ARBA" id="ARBA00023004"/>
    </source>
</evidence>
<dbReference type="GO" id="GO:0051537">
    <property type="term" value="F:2 iron, 2 sulfur cluster binding"/>
    <property type="evidence" value="ECO:0007669"/>
    <property type="project" value="UniProtKB-KW"/>
</dbReference>
<keyword evidence="5" id="KW-0408">Iron</keyword>
<sequence length="408" mass="44941">MTVAPLRLTGPPAGYPSIADLVEQVSASTGDLGNALSLPPGVYASPHFYEFERSAVFANSWLYLCHVCALPNPGDYLSITVSGEPLVVTRDQAGDLHVLSSLCRHRSFPVVEAEERGNAGQLRCPYHFWSYALDGSLQTAPNMEPAHSLGDLRATICLPRFPVTVWNGFVFTHLGENPEPLEPTLARLDGEFAAHNTAEMKIGDSVVLRGQPWNWKNMLENALEAYHTSFIHRGYHDNAPARLVQFLGFDADTENGIMRYARFLNPDGGFLTEDGKAAFPVIEGLTAEQRGRTVYASVPPAMFVSMKPDSMMVFRITPEAHDRITLAVDWLYPEATLAQENFAALIARQREFFDIVNGQDSMANERMFAALGSRFAARGPYSPQEATLPQFNAWLLKKYRAGLAGSGA</sequence>
<dbReference type="PRINTS" id="PR00090">
    <property type="entry name" value="RNGDIOXGNASE"/>
</dbReference>
<dbReference type="AlphaFoldDB" id="A0A2I2KIH2"/>
<dbReference type="PANTHER" id="PTHR43756">
    <property type="entry name" value="CHOLINE MONOOXYGENASE, CHLOROPLASTIC"/>
    <property type="match status" value="1"/>
</dbReference>
<keyword evidence="3" id="KW-0479">Metal-binding</keyword>
<evidence type="ECO:0000313" key="9">
    <source>
        <dbReference type="Proteomes" id="UP000234331"/>
    </source>
</evidence>
<keyword evidence="9" id="KW-1185">Reference proteome</keyword>
<gene>
    <name evidence="8" type="ORF">FRACA_10188</name>
</gene>
<dbReference type="PANTHER" id="PTHR43756:SF5">
    <property type="entry name" value="CHOLINE MONOOXYGENASE, CHLOROPLASTIC"/>
    <property type="match status" value="1"/>
</dbReference>
<evidence type="ECO:0000256" key="3">
    <source>
        <dbReference type="ARBA" id="ARBA00022723"/>
    </source>
</evidence>
<name>A0A2I2KIH2_9ACTN</name>
<organism evidence="8 9">
    <name type="scientific">Frankia canadensis</name>
    <dbReference type="NCBI Taxonomy" id="1836972"/>
    <lineage>
        <taxon>Bacteria</taxon>
        <taxon>Bacillati</taxon>
        <taxon>Actinomycetota</taxon>
        <taxon>Actinomycetes</taxon>
        <taxon>Frankiales</taxon>
        <taxon>Frankiaceae</taxon>
        <taxon>Frankia</taxon>
    </lineage>
</organism>
<dbReference type="GO" id="GO:0005506">
    <property type="term" value="F:iron ion binding"/>
    <property type="evidence" value="ECO:0007669"/>
    <property type="project" value="InterPro"/>
</dbReference>
<dbReference type="Gene3D" id="2.102.10.10">
    <property type="entry name" value="Rieske [2Fe-2S] iron-sulphur domain"/>
    <property type="match status" value="1"/>
</dbReference>
<dbReference type="Pfam" id="PF00355">
    <property type="entry name" value="Rieske"/>
    <property type="match status" value="1"/>
</dbReference>
<evidence type="ECO:0000313" key="8">
    <source>
        <dbReference type="EMBL" id="SNQ45429.1"/>
    </source>
</evidence>
<dbReference type="EMBL" id="FZMO01000001">
    <property type="protein sequence ID" value="SNQ45429.1"/>
    <property type="molecule type" value="Genomic_DNA"/>
</dbReference>
<protein>
    <submittedName>
        <fullName evidence="8">Phenylpropionate dioxygenase, large terminal subunit</fullName>
    </submittedName>
</protein>
<keyword evidence="2" id="KW-0001">2Fe-2S</keyword>
<evidence type="ECO:0000259" key="7">
    <source>
        <dbReference type="PROSITE" id="PS51296"/>
    </source>
</evidence>
<proteinExistence type="predicted"/>
<dbReference type="Gene3D" id="3.90.380.10">
    <property type="entry name" value="Naphthalene 1,2-dioxygenase Alpha Subunit, Chain A, domain 1"/>
    <property type="match status" value="1"/>
</dbReference>
<keyword evidence="4" id="KW-0560">Oxidoreductase</keyword>
<reference evidence="8 9" key="1">
    <citation type="submission" date="2017-06" db="EMBL/GenBank/DDBJ databases">
        <authorList>
            <person name="Kim H.J."/>
            <person name="Triplett B.A."/>
        </authorList>
    </citation>
    <scope>NUCLEOTIDE SEQUENCE [LARGE SCALE GENOMIC DNA]</scope>
    <source>
        <strain evidence="8">FRACA_ARgP5</strain>
    </source>
</reference>
<dbReference type="SUPFAM" id="SSF50022">
    <property type="entry name" value="ISP domain"/>
    <property type="match status" value="1"/>
</dbReference>
<dbReference type="CDD" id="cd03469">
    <property type="entry name" value="Rieske_RO_Alpha_N"/>
    <property type="match status" value="1"/>
</dbReference>
<keyword evidence="8" id="KW-0223">Dioxygenase</keyword>
<dbReference type="GO" id="GO:0051213">
    <property type="term" value="F:dioxygenase activity"/>
    <property type="evidence" value="ECO:0007669"/>
    <property type="project" value="UniProtKB-KW"/>
</dbReference>
<evidence type="ECO:0000256" key="1">
    <source>
        <dbReference type="ARBA" id="ARBA00001962"/>
    </source>
</evidence>
<dbReference type="InterPro" id="IPR017941">
    <property type="entry name" value="Rieske_2Fe-2S"/>
</dbReference>
<dbReference type="PROSITE" id="PS51296">
    <property type="entry name" value="RIESKE"/>
    <property type="match status" value="1"/>
</dbReference>
<evidence type="ECO:0000256" key="2">
    <source>
        <dbReference type="ARBA" id="ARBA00022714"/>
    </source>
</evidence>
<dbReference type="Proteomes" id="UP000234331">
    <property type="component" value="Unassembled WGS sequence"/>
</dbReference>
<dbReference type="InterPro" id="IPR015879">
    <property type="entry name" value="Ring_hydroxy_dOase_asu_C_dom"/>
</dbReference>